<dbReference type="AlphaFoldDB" id="A0A251SV26"/>
<organism evidence="1 2">
    <name type="scientific">Helianthus annuus</name>
    <name type="common">Common sunflower</name>
    <dbReference type="NCBI Taxonomy" id="4232"/>
    <lineage>
        <taxon>Eukaryota</taxon>
        <taxon>Viridiplantae</taxon>
        <taxon>Streptophyta</taxon>
        <taxon>Embryophyta</taxon>
        <taxon>Tracheophyta</taxon>
        <taxon>Spermatophyta</taxon>
        <taxon>Magnoliopsida</taxon>
        <taxon>eudicotyledons</taxon>
        <taxon>Gunneridae</taxon>
        <taxon>Pentapetalae</taxon>
        <taxon>asterids</taxon>
        <taxon>campanulids</taxon>
        <taxon>Asterales</taxon>
        <taxon>Asteraceae</taxon>
        <taxon>Asteroideae</taxon>
        <taxon>Heliantheae alliance</taxon>
        <taxon>Heliantheae</taxon>
        <taxon>Helianthus</taxon>
    </lineage>
</organism>
<evidence type="ECO:0000313" key="2">
    <source>
        <dbReference type="Proteomes" id="UP000215914"/>
    </source>
</evidence>
<proteinExistence type="predicted"/>
<protein>
    <submittedName>
        <fullName evidence="1">Putative plant AUGMIN subunit 7</fullName>
    </submittedName>
</protein>
<dbReference type="InParanoid" id="A0A251SV26"/>
<gene>
    <name evidence="1" type="ORF">HannXRQ_Chr13g0409351</name>
</gene>
<name>A0A251SV26_HELAN</name>
<sequence>MLSYPRDNGPSQIYPICWQGVLFFPRVTVFQLGDKSLCSQQNLQGDGVDRDKEMSRIQLRTKMNTSSGSLMKRWNAFKARPAAPAFLIFYQCGFQPQMTRREVALSHGVKAFGFVNTSLLYQIFRLHRPC</sequence>
<dbReference type="GO" id="GO:0051011">
    <property type="term" value="F:microtubule minus-end binding"/>
    <property type="evidence" value="ECO:0007669"/>
    <property type="project" value="InterPro"/>
</dbReference>
<dbReference type="EMBL" id="CM007902">
    <property type="protein sequence ID" value="OTG02106.1"/>
    <property type="molecule type" value="Genomic_DNA"/>
</dbReference>
<dbReference type="Proteomes" id="UP000215914">
    <property type="component" value="Chromosome 13"/>
</dbReference>
<keyword evidence="2" id="KW-1185">Reference proteome</keyword>
<evidence type="ECO:0000313" key="1">
    <source>
        <dbReference type="EMBL" id="OTG02106.1"/>
    </source>
</evidence>
<dbReference type="Pfam" id="PF06694">
    <property type="entry name" value="Plant_NMP1"/>
    <property type="match status" value="1"/>
</dbReference>
<reference evidence="2" key="1">
    <citation type="journal article" date="2017" name="Nature">
        <title>The sunflower genome provides insights into oil metabolism, flowering and Asterid evolution.</title>
        <authorList>
            <person name="Badouin H."/>
            <person name="Gouzy J."/>
            <person name="Grassa C.J."/>
            <person name="Murat F."/>
            <person name="Staton S.E."/>
            <person name="Cottret L."/>
            <person name="Lelandais-Briere C."/>
            <person name="Owens G.L."/>
            <person name="Carrere S."/>
            <person name="Mayjonade B."/>
            <person name="Legrand L."/>
            <person name="Gill N."/>
            <person name="Kane N.C."/>
            <person name="Bowers J.E."/>
            <person name="Hubner S."/>
            <person name="Bellec A."/>
            <person name="Berard A."/>
            <person name="Berges H."/>
            <person name="Blanchet N."/>
            <person name="Boniface M.C."/>
            <person name="Brunel D."/>
            <person name="Catrice O."/>
            <person name="Chaidir N."/>
            <person name="Claudel C."/>
            <person name="Donnadieu C."/>
            <person name="Faraut T."/>
            <person name="Fievet G."/>
            <person name="Helmstetter N."/>
            <person name="King M."/>
            <person name="Knapp S.J."/>
            <person name="Lai Z."/>
            <person name="Le Paslier M.C."/>
            <person name="Lippi Y."/>
            <person name="Lorenzon L."/>
            <person name="Mandel J.R."/>
            <person name="Marage G."/>
            <person name="Marchand G."/>
            <person name="Marquand E."/>
            <person name="Bret-Mestries E."/>
            <person name="Morien E."/>
            <person name="Nambeesan S."/>
            <person name="Nguyen T."/>
            <person name="Pegot-Espagnet P."/>
            <person name="Pouilly N."/>
            <person name="Raftis F."/>
            <person name="Sallet E."/>
            <person name="Schiex T."/>
            <person name="Thomas J."/>
            <person name="Vandecasteele C."/>
            <person name="Vares D."/>
            <person name="Vear F."/>
            <person name="Vautrin S."/>
            <person name="Crespi M."/>
            <person name="Mangin B."/>
            <person name="Burke J.M."/>
            <person name="Salse J."/>
            <person name="Munos S."/>
            <person name="Vincourt P."/>
            <person name="Rieseberg L.H."/>
            <person name="Langlade N.B."/>
        </authorList>
    </citation>
    <scope>NUCLEOTIDE SEQUENCE [LARGE SCALE GENOMIC DNA]</scope>
    <source>
        <strain evidence="2">cv. SF193</strain>
    </source>
</reference>
<accession>A0A251SV26</accession>
<dbReference type="InterPro" id="IPR010604">
    <property type="entry name" value="Plant_AUG7"/>
</dbReference>